<dbReference type="PANTHER" id="PTHR10129:SF48">
    <property type="entry name" value="MAF-S, ISOFORM B"/>
    <property type="match status" value="1"/>
</dbReference>
<dbReference type="PROSITE" id="PS50217">
    <property type="entry name" value="BZIP"/>
    <property type="match status" value="1"/>
</dbReference>
<dbReference type="InterPro" id="IPR046347">
    <property type="entry name" value="bZIP_sf"/>
</dbReference>
<dbReference type="InterPro" id="IPR008917">
    <property type="entry name" value="TF_DNA-bd_sf"/>
</dbReference>
<evidence type="ECO:0000256" key="4">
    <source>
        <dbReference type="SAM" id="Coils"/>
    </source>
</evidence>
<reference evidence="8" key="1">
    <citation type="submission" date="2025-08" db="UniProtKB">
        <authorList>
            <consortium name="RefSeq"/>
        </authorList>
    </citation>
    <scope>IDENTIFICATION</scope>
    <source>
        <tissue evidence="8">Testes</tissue>
    </source>
</reference>
<dbReference type="InterPro" id="IPR024874">
    <property type="entry name" value="Transcription_factor_Maf_fam"/>
</dbReference>
<dbReference type="Proteomes" id="UP000694865">
    <property type="component" value="Unplaced"/>
</dbReference>
<feature type="domain" description="BZIP" evidence="6">
    <location>
        <begin position="56"/>
        <end position="119"/>
    </location>
</feature>
<keyword evidence="7" id="KW-1185">Reference proteome</keyword>
<keyword evidence="3" id="KW-0804">Transcription</keyword>
<feature type="coiled-coil region" evidence="4">
    <location>
        <begin position="74"/>
        <end position="101"/>
    </location>
</feature>
<sequence>MVRKTGQTVRVSSQHSVHIKREKPELPVISDEDLVLFSVRELNANLKGLPKEEVLRLKQRRRTLKNRGYAASCREKRVSQKEVLENEKQKLQSDIHMLSQENSLQKVQLVELKRKYDALLNFATTIDSDKVKIITSQPKMMAKEIKVQAPPSPPLSSPAQDEPSTSGSQL</sequence>
<dbReference type="SUPFAM" id="SSF47454">
    <property type="entry name" value="A DNA-binding domain in eukaryotic transcription factors"/>
    <property type="match status" value="1"/>
</dbReference>
<evidence type="ECO:0000259" key="6">
    <source>
        <dbReference type="PROSITE" id="PS50217"/>
    </source>
</evidence>
<dbReference type="SMART" id="SM00338">
    <property type="entry name" value="BRLZ"/>
    <property type="match status" value="1"/>
</dbReference>
<dbReference type="InterPro" id="IPR004826">
    <property type="entry name" value="bZIP_Maf"/>
</dbReference>
<keyword evidence="1" id="KW-0805">Transcription regulation</keyword>
<protein>
    <submittedName>
        <fullName evidence="8">Transcription factor MafK-like</fullName>
    </submittedName>
</protein>
<gene>
    <name evidence="8" type="primary">LOC100374666</name>
</gene>
<evidence type="ECO:0000256" key="3">
    <source>
        <dbReference type="ARBA" id="ARBA00023163"/>
    </source>
</evidence>
<accession>A0ABM0GL45</accession>
<evidence type="ECO:0000256" key="2">
    <source>
        <dbReference type="ARBA" id="ARBA00023125"/>
    </source>
</evidence>
<name>A0ABM0GL45_SACKO</name>
<evidence type="ECO:0000256" key="5">
    <source>
        <dbReference type="SAM" id="MobiDB-lite"/>
    </source>
</evidence>
<dbReference type="GeneID" id="100374666"/>
<dbReference type="PANTHER" id="PTHR10129">
    <property type="entry name" value="TRANSCRIPTION FACTOR MAF"/>
    <property type="match status" value="1"/>
</dbReference>
<dbReference type="SUPFAM" id="SSF57959">
    <property type="entry name" value="Leucine zipper domain"/>
    <property type="match status" value="1"/>
</dbReference>
<organism evidence="7 8">
    <name type="scientific">Saccoglossus kowalevskii</name>
    <name type="common">Acorn worm</name>
    <dbReference type="NCBI Taxonomy" id="10224"/>
    <lineage>
        <taxon>Eukaryota</taxon>
        <taxon>Metazoa</taxon>
        <taxon>Hemichordata</taxon>
        <taxon>Enteropneusta</taxon>
        <taxon>Harrimaniidae</taxon>
        <taxon>Saccoglossus</taxon>
    </lineage>
</organism>
<feature type="region of interest" description="Disordered" evidence="5">
    <location>
        <begin position="142"/>
        <end position="170"/>
    </location>
</feature>
<evidence type="ECO:0000256" key="1">
    <source>
        <dbReference type="ARBA" id="ARBA00023015"/>
    </source>
</evidence>
<dbReference type="Gene3D" id="1.20.5.170">
    <property type="match status" value="1"/>
</dbReference>
<dbReference type="RefSeq" id="XP_002732304.1">
    <property type="nucleotide sequence ID" value="XM_002732258.2"/>
</dbReference>
<evidence type="ECO:0000313" key="8">
    <source>
        <dbReference type="RefSeq" id="XP_002732304.1"/>
    </source>
</evidence>
<dbReference type="InterPro" id="IPR004827">
    <property type="entry name" value="bZIP"/>
</dbReference>
<keyword evidence="2" id="KW-0238">DNA-binding</keyword>
<dbReference type="CDD" id="cd14717">
    <property type="entry name" value="bZIP_Maf_small"/>
    <property type="match status" value="1"/>
</dbReference>
<keyword evidence="4" id="KW-0175">Coiled coil</keyword>
<evidence type="ECO:0000313" key="7">
    <source>
        <dbReference type="Proteomes" id="UP000694865"/>
    </source>
</evidence>
<proteinExistence type="predicted"/>
<dbReference type="Pfam" id="PF03131">
    <property type="entry name" value="bZIP_Maf"/>
    <property type="match status" value="1"/>
</dbReference>